<gene>
    <name evidence="5" type="ORF">E4167_30115</name>
</gene>
<feature type="active site" description="Charge relay system" evidence="2">
    <location>
        <position position="149"/>
    </location>
</feature>
<dbReference type="RefSeq" id="WP_046481816.1">
    <property type="nucleotide sequence ID" value="NZ_CP039631.3"/>
</dbReference>
<dbReference type="Gene3D" id="2.40.160.20">
    <property type="match status" value="1"/>
</dbReference>
<comment type="catalytic activity">
    <reaction evidence="1">
        <text>a 3-(acyloxy)acyl derivative of bacterial toxin + H2O = a 3-hydroxyacyl derivative of bacterial toxin + a fatty acid + H(+)</text>
        <dbReference type="Rhea" id="RHEA:12032"/>
        <dbReference type="ChEBI" id="CHEBI:15377"/>
        <dbReference type="ChEBI" id="CHEBI:15378"/>
        <dbReference type="ChEBI" id="CHEBI:28868"/>
        <dbReference type="ChEBI" id="CHEBI:136853"/>
        <dbReference type="ChEBI" id="CHEBI:140675"/>
        <dbReference type="EC" id="3.1.1.77"/>
    </reaction>
</comment>
<protein>
    <recommendedName>
        <fullName evidence="1">Lipid A deacylase</fullName>
        <ecNumber evidence="1">3.1.1.77</ecNumber>
    </recommendedName>
    <alternativeName>
        <fullName evidence="1">LPS 3-O-deacylase</fullName>
    </alternativeName>
    <alternativeName>
        <fullName evidence="1">Outer membrane enzyme</fullName>
    </alternativeName>
</protein>
<feature type="site" description="Critical for activity" evidence="3">
    <location>
        <position position="152"/>
    </location>
</feature>
<dbReference type="SUPFAM" id="SSF56925">
    <property type="entry name" value="OMPA-like"/>
    <property type="match status" value="1"/>
</dbReference>
<feature type="active site" description="Charge relay system" evidence="2">
    <location>
        <position position="151"/>
    </location>
</feature>
<dbReference type="InterPro" id="IPR011250">
    <property type="entry name" value="OMP/PagP_B-barrel"/>
</dbReference>
<evidence type="ECO:0000313" key="5">
    <source>
        <dbReference type="EMBL" id="QCG68197.1"/>
    </source>
</evidence>
<evidence type="ECO:0000256" key="3">
    <source>
        <dbReference type="PIRSR" id="PIRSR029681-2"/>
    </source>
</evidence>
<dbReference type="AlphaFoldDB" id="A0A4P7YAJ5"/>
<proteinExistence type="inferred from homology"/>
<keyword evidence="1" id="KW-0472">Membrane</keyword>
<keyword evidence="1 5" id="KW-0378">Hydrolase</keyword>
<evidence type="ECO:0000256" key="1">
    <source>
        <dbReference type="PIRNR" id="PIRNR029681"/>
    </source>
</evidence>
<comment type="subcellular location">
    <subcellularLocation>
        <location evidence="1">Cell outer membrane</location>
        <topology evidence="1">Multi-pass membrane protein</topology>
    </subcellularLocation>
</comment>
<comment type="similarity">
    <text evidence="1">Belongs to the PagL family.</text>
</comment>
<feature type="signal peptide" evidence="4">
    <location>
        <begin position="1"/>
        <end position="20"/>
    </location>
</feature>
<keyword evidence="4" id="KW-0732">Signal</keyword>
<reference evidence="6" key="1">
    <citation type="submission" date="2019-04" db="EMBL/GenBank/DDBJ databases">
        <title>Complete genome sequence of Pseudomonas veronii strain PVy, a versatile degrader capable of using multiple contaminants as sole carbon sources.</title>
        <authorList>
            <person name="Lopez-Echartea E."/>
            <person name="Ridl J."/>
            <person name="Pajer P."/>
            <person name="Strejcek M."/>
            <person name="Suman J."/>
            <person name="Uhlik O."/>
        </authorList>
    </citation>
    <scope>NUCLEOTIDE SEQUENCE [LARGE SCALE GENOMIC DNA]</scope>
    <source>
        <strain evidence="6">Pvy</strain>
    </source>
</reference>
<keyword evidence="1" id="KW-0998">Cell outer membrane</keyword>
<feature type="active site" description="Charge relay system" evidence="2">
    <location>
        <position position="163"/>
    </location>
</feature>
<name>A0A4P7YAJ5_PSEVE</name>
<sequence>MRTTLSASLAALFVATFAASSNGTELSAAVGATSQGGLTYRAGVGQEWDQSWMQSSTGRLTGYWDAGYTYWSAGSNGSVGHSLSFAPVFVYEFQGESVKPFIEAGIGVAVFSSTMIGEQNLGSSFNFEDRIGAGLKFKGGQKIGVRAVHYSNVGIKEPNDGIESFSLFYAHDI</sequence>
<dbReference type="EC" id="3.1.1.77" evidence="1"/>
<dbReference type="GO" id="GO:0050528">
    <property type="term" value="F:acyloxyacyl hydrolase activity"/>
    <property type="evidence" value="ECO:0007669"/>
    <property type="project" value="UniProtKB-EC"/>
</dbReference>
<organism evidence="5 6">
    <name type="scientific">Pseudomonas veronii</name>
    <dbReference type="NCBI Taxonomy" id="76761"/>
    <lineage>
        <taxon>Bacteria</taxon>
        <taxon>Pseudomonadati</taxon>
        <taxon>Pseudomonadota</taxon>
        <taxon>Gammaproteobacteria</taxon>
        <taxon>Pseudomonadales</taxon>
        <taxon>Pseudomonadaceae</taxon>
        <taxon>Pseudomonas</taxon>
    </lineage>
</organism>
<dbReference type="EMBL" id="CP039631">
    <property type="protein sequence ID" value="QCG68197.1"/>
    <property type="molecule type" value="Genomic_DNA"/>
</dbReference>
<evidence type="ECO:0000256" key="2">
    <source>
        <dbReference type="PIRSR" id="PIRSR029681-1"/>
    </source>
</evidence>
<dbReference type="PIRSF" id="PIRSF029681">
    <property type="entry name" value="PagL"/>
    <property type="match status" value="1"/>
</dbReference>
<evidence type="ECO:0000313" key="6">
    <source>
        <dbReference type="Proteomes" id="UP000298274"/>
    </source>
</evidence>
<evidence type="ECO:0000256" key="4">
    <source>
        <dbReference type="SAM" id="SignalP"/>
    </source>
</evidence>
<dbReference type="GO" id="GO:0009279">
    <property type="term" value="C:cell outer membrane"/>
    <property type="evidence" value="ECO:0007669"/>
    <property type="project" value="UniProtKB-SubCell"/>
</dbReference>
<accession>A0A4P7YAJ5</accession>
<dbReference type="InterPro" id="IPR018550">
    <property type="entry name" value="Lipid-A_deacylase-rel"/>
</dbReference>
<comment type="function">
    <text evidence="1">Has lipid A 3-O-deacylase activity. Hydrolyzes the ester bond at the 3 position of lipid A, a bioactive component of lipopolysaccharide (LPS), thereby releasing the primary fatty acyl moiety.</text>
</comment>
<feature type="chain" id="PRO_5020762881" description="Lipid A deacylase" evidence="4">
    <location>
        <begin position="21"/>
        <end position="173"/>
    </location>
</feature>
<dbReference type="Pfam" id="PF09411">
    <property type="entry name" value="PagL"/>
    <property type="match status" value="1"/>
</dbReference>
<comment type="subunit">
    <text evidence="1">Homodimer.</text>
</comment>
<dbReference type="Proteomes" id="UP000298274">
    <property type="component" value="Chromosome"/>
</dbReference>